<evidence type="ECO:0000256" key="2">
    <source>
        <dbReference type="ARBA" id="ARBA00004742"/>
    </source>
</evidence>
<reference evidence="16" key="1">
    <citation type="submission" date="2016-10" db="EMBL/GenBank/DDBJ databases">
        <authorList>
            <person name="Varghese N."/>
            <person name="Submissions S."/>
        </authorList>
    </citation>
    <scope>NUCLEOTIDE SEQUENCE [LARGE SCALE GENOMIC DNA]</scope>
    <source>
        <strain evidence="16">CGMCC 1.10657</strain>
    </source>
</reference>
<comment type="subunit">
    <text evidence="5 13 14">Homodimer.</text>
</comment>
<keyword evidence="16" id="KW-1185">Reference proteome</keyword>
<dbReference type="InterPro" id="IPR022896">
    <property type="entry name" value="TrioseP_Isoase_bac/euk"/>
</dbReference>
<evidence type="ECO:0000256" key="8">
    <source>
        <dbReference type="ARBA" id="ARBA00022432"/>
    </source>
</evidence>
<dbReference type="Gene3D" id="3.20.20.70">
    <property type="entry name" value="Aldolase class I"/>
    <property type="match status" value="1"/>
</dbReference>
<dbReference type="CDD" id="cd00311">
    <property type="entry name" value="TIM"/>
    <property type="match status" value="1"/>
</dbReference>
<evidence type="ECO:0000256" key="6">
    <source>
        <dbReference type="ARBA" id="ARBA00011940"/>
    </source>
</evidence>
<dbReference type="PANTHER" id="PTHR21139:SF42">
    <property type="entry name" value="TRIOSEPHOSPHATE ISOMERASE"/>
    <property type="match status" value="1"/>
</dbReference>
<evidence type="ECO:0000256" key="9">
    <source>
        <dbReference type="ARBA" id="ARBA00022490"/>
    </source>
</evidence>
<dbReference type="UniPathway" id="UPA00109">
    <property type="reaction ID" value="UER00189"/>
</dbReference>
<gene>
    <name evidence="13" type="primary">tpiA</name>
    <name evidence="15" type="ORF">SAMN05216562_1551</name>
</gene>
<protein>
    <recommendedName>
        <fullName evidence="7 13">Triosephosphate isomerase</fullName>
        <shortName evidence="13">TIM</shortName>
        <shortName evidence="13">TPI</shortName>
        <ecNumber evidence="6 13">5.3.1.1</ecNumber>
    </recommendedName>
    <alternativeName>
        <fullName evidence="13">Triose-phosphate isomerase</fullName>
    </alternativeName>
</protein>
<dbReference type="STRING" id="658218.SAMN05216562_1551"/>
<dbReference type="GO" id="GO:0004807">
    <property type="term" value="F:triose-phosphate isomerase activity"/>
    <property type="evidence" value="ECO:0007669"/>
    <property type="project" value="UniProtKB-UniRule"/>
</dbReference>
<comment type="similarity">
    <text evidence="4 13 14">Belongs to the triosephosphate isomerase family.</text>
</comment>
<sequence length="242" mass="25515">MRTPLVAANWKMNGSREFAEQFFTALDVKGAGCTVVICPPYPYLPLVAEKAGDDIAVGAQNLSQEASGAFTGEVSAAMLLDWKVDYAIVGHSERRSLYGEGSELVARKFVAAQAAGLIPILCVGETLQEREDGRALDVIAAQLQAVKDAAEGDIWDRAVIAYEPVWAIGTGKTATPEQAQEVHRFIRENLGESGAAVQILYGGSVKAANAEALFAQADIDGALVGGASLDAEEFARICRAAG</sequence>
<evidence type="ECO:0000256" key="1">
    <source>
        <dbReference type="ARBA" id="ARBA00000474"/>
    </source>
</evidence>
<feature type="binding site" evidence="13">
    <location>
        <position position="169"/>
    </location>
    <ligand>
        <name>substrate</name>
    </ligand>
</feature>
<dbReference type="PANTHER" id="PTHR21139">
    <property type="entry name" value="TRIOSEPHOSPHATE ISOMERASE"/>
    <property type="match status" value="1"/>
</dbReference>
<feature type="active site" description="Proton acceptor" evidence="13">
    <location>
        <position position="163"/>
    </location>
</feature>
<dbReference type="Pfam" id="PF00121">
    <property type="entry name" value="TIM"/>
    <property type="match status" value="1"/>
</dbReference>
<comment type="subcellular location">
    <subcellularLocation>
        <location evidence="13 14">Cytoplasm</location>
    </subcellularLocation>
</comment>
<feature type="binding site" evidence="13">
    <location>
        <begin position="225"/>
        <end position="226"/>
    </location>
    <ligand>
        <name>substrate</name>
    </ligand>
</feature>
<feature type="binding site" evidence="13">
    <location>
        <begin position="9"/>
        <end position="11"/>
    </location>
    <ligand>
        <name>substrate</name>
    </ligand>
</feature>
<dbReference type="SUPFAM" id="SSF51351">
    <property type="entry name" value="Triosephosphate isomerase (TIM)"/>
    <property type="match status" value="1"/>
</dbReference>
<comment type="pathway">
    <text evidence="13 14">Carbohydrate degradation; glycolysis; D-glyceraldehyde 3-phosphate from glycerone phosphate: step 1/1.</text>
</comment>
<dbReference type="GO" id="GO:0006094">
    <property type="term" value="P:gluconeogenesis"/>
    <property type="evidence" value="ECO:0007669"/>
    <property type="project" value="UniProtKB-UniRule"/>
</dbReference>
<dbReference type="InterPro" id="IPR035990">
    <property type="entry name" value="TIM_sf"/>
</dbReference>
<dbReference type="GO" id="GO:0006096">
    <property type="term" value="P:glycolytic process"/>
    <property type="evidence" value="ECO:0007669"/>
    <property type="project" value="UniProtKB-UniRule"/>
</dbReference>
<dbReference type="GO" id="GO:0005829">
    <property type="term" value="C:cytosol"/>
    <property type="evidence" value="ECO:0007669"/>
    <property type="project" value="TreeGrafter"/>
</dbReference>
<dbReference type="OrthoDB" id="9809429at2"/>
<feature type="active site" description="Electrophile" evidence="13">
    <location>
        <position position="91"/>
    </location>
</feature>
<evidence type="ECO:0000256" key="5">
    <source>
        <dbReference type="ARBA" id="ARBA00011738"/>
    </source>
</evidence>
<evidence type="ECO:0000256" key="11">
    <source>
        <dbReference type="ARBA" id="ARBA00023235"/>
    </source>
</evidence>
<evidence type="ECO:0000256" key="4">
    <source>
        <dbReference type="ARBA" id="ARBA00007422"/>
    </source>
</evidence>
<organism evidence="15 16">
    <name type="scientific">Microbulbifer marinus</name>
    <dbReference type="NCBI Taxonomy" id="658218"/>
    <lineage>
        <taxon>Bacteria</taxon>
        <taxon>Pseudomonadati</taxon>
        <taxon>Pseudomonadota</taxon>
        <taxon>Gammaproteobacteria</taxon>
        <taxon>Cellvibrionales</taxon>
        <taxon>Microbulbiferaceae</taxon>
        <taxon>Microbulbifer</taxon>
    </lineage>
</organism>
<dbReference type="PROSITE" id="PS00171">
    <property type="entry name" value="TIM_1"/>
    <property type="match status" value="1"/>
</dbReference>
<dbReference type="PROSITE" id="PS51440">
    <property type="entry name" value="TIM_2"/>
    <property type="match status" value="1"/>
</dbReference>
<comment type="function">
    <text evidence="12 13">Involved in the gluconeogenesis. Catalyzes stereospecifically the conversion of dihydroxyacetone phosphate (DHAP) to D-glyceraldehyde-3-phosphate (G3P).</text>
</comment>
<dbReference type="GO" id="GO:0019563">
    <property type="term" value="P:glycerol catabolic process"/>
    <property type="evidence" value="ECO:0007669"/>
    <property type="project" value="TreeGrafter"/>
</dbReference>
<dbReference type="InterPro" id="IPR020861">
    <property type="entry name" value="Triosephosphate_isomerase_AS"/>
</dbReference>
<comment type="pathway">
    <text evidence="3">Carbohydrate metabolism; erythritol degradation.</text>
</comment>
<proteinExistence type="inferred from homology"/>
<dbReference type="AlphaFoldDB" id="A0A1H3XHF4"/>
<dbReference type="EC" id="5.3.1.1" evidence="6 13"/>
<evidence type="ECO:0000256" key="10">
    <source>
        <dbReference type="ARBA" id="ARBA00023152"/>
    </source>
</evidence>
<dbReference type="InterPro" id="IPR000652">
    <property type="entry name" value="Triosephosphate_isomerase"/>
</dbReference>
<dbReference type="HAMAP" id="MF_00147_B">
    <property type="entry name" value="TIM_B"/>
    <property type="match status" value="1"/>
</dbReference>
<evidence type="ECO:0000256" key="12">
    <source>
        <dbReference type="ARBA" id="ARBA00055680"/>
    </source>
</evidence>
<evidence type="ECO:0000256" key="3">
    <source>
        <dbReference type="ARBA" id="ARBA00004939"/>
    </source>
</evidence>
<dbReference type="Proteomes" id="UP000198658">
    <property type="component" value="Unassembled WGS sequence"/>
</dbReference>
<comment type="catalytic activity">
    <reaction evidence="1 13 14">
        <text>D-glyceraldehyde 3-phosphate = dihydroxyacetone phosphate</text>
        <dbReference type="Rhea" id="RHEA:18585"/>
        <dbReference type="ChEBI" id="CHEBI:57642"/>
        <dbReference type="ChEBI" id="CHEBI:59776"/>
        <dbReference type="EC" id="5.3.1.1"/>
    </reaction>
</comment>
<dbReference type="FunFam" id="3.20.20.70:FF:000020">
    <property type="entry name" value="Triosephosphate isomerase"/>
    <property type="match status" value="1"/>
</dbReference>
<comment type="pathway">
    <text evidence="2 13 14">Carbohydrate biosynthesis; gluconeogenesis.</text>
</comment>
<dbReference type="RefSeq" id="WP_091386690.1">
    <property type="nucleotide sequence ID" value="NZ_FNQO01000001.1"/>
</dbReference>
<evidence type="ECO:0000256" key="14">
    <source>
        <dbReference type="RuleBase" id="RU363013"/>
    </source>
</evidence>
<keyword evidence="8 13" id="KW-0312">Gluconeogenesis</keyword>
<dbReference type="NCBIfam" id="TIGR00419">
    <property type="entry name" value="tim"/>
    <property type="match status" value="1"/>
</dbReference>
<feature type="binding site" evidence="13">
    <location>
        <position position="204"/>
    </location>
    <ligand>
        <name>substrate</name>
    </ligand>
</feature>
<evidence type="ECO:0000313" key="16">
    <source>
        <dbReference type="Proteomes" id="UP000198658"/>
    </source>
</evidence>
<dbReference type="UniPathway" id="UPA00138"/>
<evidence type="ECO:0000313" key="15">
    <source>
        <dbReference type="EMBL" id="SDZ98779.1"/>
    </source>
</evidence>
<evidence type="ECO:0000256" key="13">
    <source>
        <dbReference type="HAMAP-Rule" id="MF_00147"/>
    </source>
</evidence>
<keyword evidence="10 13" id="KW-0324">Glycolysis</keyword>
<accession>A0A1H3XHF4</accession>
<evidence type="ECO:0000256" key="7">
    <source>
        <dbReference type="ARBA" id="ARBA00019397"/>
    </source>
</evidence>
<dbReference type="GO" id="GO:0046166">
    <property type="term" value="P:glyceraldehyde-3-phosphate biosynthetic process"/>
    <property type="evidence" value="ECO:0007669"/>
    <property type="project" value="TreeGrafter"/>
</dbReference>
<name>A0A1H3XHF4_9GAMM</name>
<keyword evidence="9 13" id="KW-0963">Cytoplasm</keyword>
<dbReference type="EMBL" id="FNQO01000001">
    <property type="protein sequence ID" value="SDZ98779.1"/>
    <property type="molecule type" value="Genomic_DNA"/>
</dbReference>
<keyword evidence="11 13" id="KW-0413">Isomerase</keyword>
<dbReference type="InterPro" id="IPR013785">
    <property type="entry name" value="Aldolase_TIM"/>
</dbReference>